<dbReference type="InterPro" id="IPR043133">
    <property type="entry name" value="GTP-CH-I_C/QueF"/>
</dbReference>
<dbReference type="GO" id="GO:0005737">
    <property type="term" value="C:cytoplasm"/>
    <property type="evidence" value="ECO:0007669"/>
    <property type="project" value="TreeGrafter"/>
</dbReference>
<dbReference type="GO" id="GO:0046656">
    <property type="term" value="P:folic acid biosynthetic process"/>
    <property type="evidence" value="ECO:0007669"/>
    <property type="project" value="UniProtKB-KW"/>
</dbReference>
<organism evidence="9">
    <name type="scientific">freshwater metagenome</name>
    <dbReference type="NCBI Taxonomy" id="449393"/>
    <lineage>
        <taxon>unclassified sequences</taxon>
        <taxon>metagenomes</taxon>
        <taxon>ecological metagenomes</taxon>
    </lineage>
</organism>
<dbReference type="EC" id="4.1.2.25" evidence="4"/>
<comment type="similarity">
    <text evidence="3">Belongs to the DHNA family.</text>
</comment>
<dbReference type="InterPro" id="IPR006157">
    <property type="entry name" value="FolB_dom"/>
</dbReference>
<gene>
    <name evidence="9" type="ORF">UFOPK1591_01433</name>
</gene>
<dbReference type="Pfam" id="PF02152">
    <property type="entry name" value="FolB"/>
    <property type="match status" value="1"/>
</dbReference>
<dbReference type="InterPro" id="IPR006156">
    <property type="entry name" value="Dihydroneopterin_aldolase"/>
</dbReference>
<dbReference type="CDD" id="cd00534">
    <property type="entry name" value="DHNA_DHNTPE"/>
    <property type="match status" value="1"/>
</dbReference>
<dbReference type="SMART" id="SM00905">
    <property type="entry name" value="FolB"/>
    <property type="match status" value="1"/>
</dbReference>
<comment type="catalytic activity">
    <reaction evidence="1">
        <text>7,8-dihydroneopterin = 6-hydroxymethyl-7,8-dihydropterin + glycolaldehyde</text>
        <dbReference type="Rhea" id="RHEA:10540"/>
        <dbReference type="ChEBI" id="CHEBI:17001"/>
        <dbReference type="ChEBI" id="CHEBI:17071"/>
        <dbReference type="ChEBI" id="CHEBI:44841"/>
        <dbReference type="EC" id="4.1.2.25"/>
    </reaction>
</comment>
<evidence type="ECO:0000256" key="1">
    <source>
        <dbReference type="ARBA" id="ARBA00001353"/>
    </source>
</evidence>
<comment type="pathway">
    <text evidence="2">Cofactor biosynthesis; tetrahydrofolate biosynthesis; 2-amino-4-hydroxy-6-hydroxymethyl-7,8-dihydropteridine diphosphate from 7,8-dihydroneopterin triphosphate: step 3/4.</text>
</comment>
<dbReference type="GO" id="GO:0004150">
    <property type="term" value="F:dihydroneopterin aldolase activity"/>
    <property type="evidence" value="ECO:0007669"/>
    <property type="project" value="UniProtKB-EC"/>
</dbReference>
<evidence type="ECO:0000256" key="7">
    <source>
        <dbReference type="ARBA" id="ARBA00032903"/>
    </source>
</evidence>
<dbReference type="Gene3D" id="3.30.1130.10">
    <property type="match status" value="1"/>
</dbReference>
<sequence>MTDRITLTGLSVFAHHGVFDHERAYGQEFIVDVVVEVNMSKAAETDSIDDAVNYGALAITVVNEVKRDPVNLLETVAARVASAVLADKRIDAVEVTIHKPQAPIETAFSDVSVTIRRTAADLA</sequence>
<evidence type="ECO:0000313" key="9">
    <source>
        <dbReference type="EMBL" id="CAB4573380.1"/>
    </source>
</evidence>
<dbReference type="FunFam" id="3.30.1130.10:FF:000003">
    <property type="entry name" value="7,8-dihydroneopterin aldolase"/>
    <property type="match status" value="1"/>
</dbReference>
<dbReference type="NCBIfam" id="TIGR00526">
    <property type="entry name" value="folB_dom"/>
    <property type="match status" value="1"/>
</dbReference>
<dbReference type="AlphaFoldDB" id="A0A6J6EA02"/>
<name>A0A6J6EA02_9ZZZZ</name>
<accession>A0A6J6EA02</accession>
<evidence type="ECO:0000259" key="8">
    <source>
        <dbReference type="SMART" id="SM00905"/>
    </source>
</evidence>
<reference evidence="9" key="1">
    <citation type="submission" date="2020-05" db="EMBL/GenBank/DDBJ databases">
        <authorList>
            <person name="Chiriac C."/>
            <person name="Salcher M."/>
            <person name="Ghai R."/>
            <person name="Kavagutti S V."/>
        </authorList>
    </citation>
    <scope>NUCLEOTIDE SEQUENCE</scope>
</reference>
<proteinExistence type="inferred from homology"/>
<dbReference type="EMBL" id="CAEZTD010000155">
    <property type="protein sequence ID" value="CAB4573380.1"/>
    <property type="molecule type" value="Genomic_DNA"/>
</dbReference>
<protein>
    <recommendedName>
        <fullName evidence="4">dihydroneopterin aldolase</fullName>
        <ecNumber evidence="4">4.1.2.25</ecNumber>
    </recommendedName>
    <alternativeName>
        <fullName evidence="7">7,8-dihydroneopterin aldolase</fullName>
    </alternativeName>
</protein>
<dbReference type="PANTHER" id="PTHR42844">
    <property type="entry name" value="DIHYDRONEOPTERIN ALDOLASE 1-RELATED"/>
    <property type="match status" value="1"/>
</dbReference>
<feature type="domain" description="Dihydroneopterin aldolase/epimerase" evidence="8">
    <location>
        <begin position="5"/>
        <end position="117"/>
    </location>
</feature>
<evidence type="ECO:0000256" key="4">
    <source>
        <dbReference type="ARBA" id="ARBA00013043"/>
    </source>
</evidence>
<keyword evidence="6" id="KW-0456">Lyase</keyword>
<dbReference type="NCBIfam" id="TIGR00525">
    <property type="entry name" value="folB"/>
    <property type="match status" value="1"/>
</dbReference>
<dbReference type="SUPFAM" id="SSF55620">
    <property type="entry name" value="Tetrahydrobiopterin biosynthesis enzymes-like"/>
    <property type="match status" value="1"/>
</dbReference>
<evidence type="ECO:0000256" key="2">
    <source>
        <dbReference type="ARBA" id="ARBA00005013"/>
    </source>
</evidence>
<evidence type="ECO:0000256" key="5">
    <source>
        <dbReference type="ARBA" id="ARBA00022909"/>
    </source>
</evidence>
<evidence type="ECO:0000256" key="3">
    <source>
        <dbReference type="ARBA" id="ARBA00005708"/>
    </source>
</evidence>
<evidence type="ECO:0000256" key="6">
    <source>
        <dbReference type="ARBA" id="ARBA00023239"/>
    </source>
</evidence>
<keyword evidence="5" id="KW-0289">Folate biosynthesis</keyword>
<dbReference type="PANTHER" id="PTHR42844:SF1">
    <property type="entry name" value="DIHYDRONEOPTERIN ALDOLASE 1-RELATED"/>
    <property type="match status" value="1"/>
</dbReference>